<dbReference type="OrthoDB" id="9021081at2"/>
<name>A0A494Y1F9_9BURK</name>
<reference evidence="2 3" key="1">
    <citation type="submission" date="2018-10" db="EMBL/GenBank/DDBJ databases">
        <title>Robbsia sp. DHC34, isolated from soil.</title>
        <authorList>
            <person name="Gao Z.-H."/>
            <person name="Qiu L.-H."/>
        </authorList>
    </citation>
    <scope>NUCLEOTIDE SEQUENCE [LARGE SCALE GENOMIC DNA]</scope>
    <source>
        <strain evidence="2 3">DHC34</strain>
    </source>
</reference>
<organism evidence="2 3">
    <name type="scientific">Pararobbsia silviterrae</name>
    <dbReference type="NCBI Taxonomy" id="1792498"/>
    <lineage>
        <taxon>Bacteria</taxon>
        <taxon>Pseudomonadati</taxon>
        <taxon>Pseudomonadota</taxon>
        <taxon>Betaproteobacteria</taxon>
        <taxon>Burkholderiales</taxon>
        <taxon>Burkholderiaceae</taxon>
        <taxon>Pararobbsia</taxon>
    </lineage>
</organism>
<feature type="signal peptide" evidence="1">
    <location>
        <begin position="1"/>
        <end position="23"/>
    </location>
</feature>
<gene>
    <name evidence="2" type="ORF">D7S86_09570</name>
</gene>
<dbReference type="EMBL" id="RBZU01000003">
    <property type="protein sequence ID" value="RKP56602.1"/>
    <property type="molecule type" value="Genomic_DNA"/>
</dbReference>
<evidence type="ECO:0000256" key="1">
    <source>
        <dbReference type="SAM" id="SignalP"/>
    </source>
</evidence>
<protein>
    <submittedName>
        <fullName evidence="2">Uncharacterized protein</fullName>
    </submittedName>
</protein>
<dbReference type="Proteomes" id="UP000270342">
    <property type="component" value="Unassembled WGS sequence"/>
</dbReference>
<proteinExistence type="predicted"/>
<evidence type="ECO:0000313" key="2">
    <source>
        <dbReference type="EMBL" id="RKP56602.1"/>
    </source>
</evidence>
<comment type="caution">
    <text evidence="2">The sequence shown here is derived from an EMBL/GenBank/DDBJ whole genome shotgun (WGS) entry which is preliminary data.</text>
</comment>
<dbReference type="AlphaFoldDB" id="A0A494Y1F9"/>
<accession>A0A494Y1F9</accession>
<keyword evidence="3" id="KW-1185">Reference proteome</keyword>
<keyword evidence="1" id="KW-0732">Signal</keyword>
<feature type="chain" id="PRO_5019851438" evidence="1">
    <location>
        <begin position="24"/>
        <end position="72"/>
    </location>
</feature>
<evidence type="ECO:0000313" key="3">
    <source>
        <dbReference type="Proteomes" id="UP000270342"/>
    </source>
</evidence>
<sequence>MFVITRRLLGLMFARPSASPAAAAPSASPPPLPETRSWHGDHWANLLTCPMDARHYVLEDWTDFDSLPSRQV</sequence>